<evidence type="ECO:0000256" key="2">
    <source>
        <dbReference type="ARBA" id="ARBA00001946"/>
    </source>
</evidence>
<dbReference type="RefSeq" id="WP_090959356.1">
    <property type="nucleotide sequence ID" value="NZ_FOOA01000002.1"/>
</dbReference>
<evidence type="ECO:0000313" key="8">
    <source>
        <dbReference type="EMBL" id="MBB3935346.1"/>
    </source>
</evidence>
<keyword evidence="4" id="KW-0378">Hydrolase</keyword>
<reference evidence="8 9" key="1">
    <citation type="submission" date="2020-08" db="EMBL/GenBank/DDBJ databases">
        <title>Genomic Encyclopedia of Type Strains, Phase IV (KMG-IV): sequencing the most valuable type-strain genomes for metagenomic binning, comparative biology and taxonomic classification.</title>
        <authorList>
            <person name="Goeker M."/>
        </authorList>
    </citation>
    <scope>NUCLEOTIDE SEQUENCE [LARGE SCALE GENOMIC DNA]</scope>
    <source>
        <strain evidence="8 9">DSM 25024</strain>
    </source>
</reference>
<evidence type="ECO:0000256" key="1">
    <source>
        <dbReference type="ARBA" id="ARBA00001936"/>
    </source>
</evidence>
<gene>
    <name evidence="8" type="ORF">GGR05_001474</name>
</gene>
<dbReference type="Gene3D" id="3.90.79.10">
    <property type="entry name" value="Nucleoside Triphosphate Pyrophosphohydrolase"/>
    <property type="match status" value="1"/>
</dbReference>
<keyword evidence="5" id="KW-0460">Magnesium</keyword>
<name>A0A7W6BNU8_9HYPH</name>
<dbReference type="Proteomes" id="UP000531216">
    <property type="component" value="Unassembled WGS sequence"/>
</dbReference>
<evidence type="ECO:0000256" key="4">
    <source>
        <dbReference type="ARBA" id="ARBA00022801"/>
    </source>
</evidence>
<sequence>MSDPARRVRPKDAASLLVYDSVKGEIRFLMGVRAASHLFMPGHLVFPGGRLEASDMALARHLAVDAAVATRLMAGSPKPRITCHAAALALAAIRETQEETGLLVAELGRPLAMPAGWEPFAAAGAVPTPRALMPLARAITPPGLPRRFDARFFLVSADRLLDRRLPARPPTDEFDTVIWVGPEQLKNFRVAEITARVLDAAFRRLEAGTQDDPWAPIPFFRRRRGEHTVEYL</sequence>
<dbReference type="GO" id="GO:0046872">
    <property type="term" value="F:metal ion binding"/>
    <property type="evidence" value="ECO:0007669"/>
    <property type="project" value="UniProtKB-KW"/>
</dbReference>
<comment type="cofactor">
    <cofactor evidence="2">
        <name>Mg(2+)</name>
        <dbReference type="ChEBI" id="CHEBI:18420"/>
    </cofactor>
</comment>
<dbReference type="PANTHER" id="PTHR12318">
    <property type="entry name" value="TESTOSTERONE-REGULATED PROTEIN RP2"/>
    <property type="match status" value="1"/>
</dbReference>
<dbReference type="SUPFAM" id="SSF55811">
    <property type="entry name" value="Nudix"/>
    <property type="match status" value="1"/>
</dbReference>
<evidence type="ECO:0000256" key="6">
    <source>
        <dbReference type="ARBA" id="ARBA00023211"/>
    </source>
</evidence>
<protein>
    <submittedName>
        <fullName evidence="8">8-oxo-dGTP pyrophosphatase MutT (NUDIX family)</fullName>
    </submittedName>
</protein>
<comment type="caution">
    <text evidence="8">The sequence shown here is derived from an EMBL/GenBank/DDBJ whole genome shotgun (WGS) entry which is preliminary data.</text>
</comment>
<keyword evidence="9" id="KW-1185">Reference proteome</keyword>
<evidence type="ECO:0000256" key="5">
    <source>
        <dbReference type="ARBA" id="ARBA00022842"/>
    </source>
</evidence>
<accession>A0A7W6BNU8</accession>
<evidence type="ECO:0000313" key="9">
    <source>
        <dbReference type="Proteomes" id="UP000531216"/>
    </source>
</evidence>
<evidence type="ECO:0000256" key="3">
    <source>
        <dbReference type="ARBA" id="ARBA00022723"/>
    </source>
</evidence>
<evidence type="ECO:0000259" key="7">
    <source>
        <dbReference type="PROSITE" id="PS51462"/>
    </source>
</evidence>
<comment type="cofactor">
    <cofactor evidence="1">
        <name>Mn(2+)</name>
        <dbReference type="ChEBI" id="CHEBI:29035"/>
    </cofactor>
</comment>
<dbReference type="EMBL" id="JACIDO010000002">
    <property type="protein sequence ID" value="MBB3935346.1"/>
    <property type="molecule type" value="Genomic_DNA"/>
</dbReference>
<dbReference type="InterPro" id="IPR000086">
    <property type="entry name" value="NUDIX_hydrolase_dom"/>
</dbReference>
<dbReference type="AlphaFoldDB" id="A0A7W6BNU8"/>
<dbReference type="PROSITE" id="PS51462">
    <property type="entry name" value="NUDIX"/>
    <property type="match status" value="1"/>
</dbReference>
<dbReference type="InterPro" id="IPR039121">
    <property type="entry name" value="NUDT19"/>
</dbReference>
<proteinExistence type="predicted"/>
<organism evidence="8 9">
    <name type="scientific">Aureimonas phyllosphaerae</name>
    <dbReference type="NCBI Taxonomy" id="1166078"/>
    <lineage>
        <taxon>Bacteria</taxon>
        <taxon>Pseudomonadati</taxon>
        <taxon>Pseudomonadota</taxon>
        <taxon>Alphaproteobacteria</taxon>
        <taxon>Hyphomicrobiales</taxon>
        <taxon>Aurantimonadaceae</taxon>
        <taxon>Aureimonas</taxon>
    </lineage>
</organism>
<dbReference type="PANTHER" id="PTHR12318:SF0">
    <property type="entry name" value="ACYL-COENZYME A DIPHOSPHATASE NUDT19"/>
    <property type="match status" value="1"/>
</dbReference>
<feature type="domain" description="Nudix hydrolase" evidence="7">
    <location>
        <begin position="9"/>
        <end position="202"/>
    </location>
</feature>
<dbReference type="InterPro" id="IPR015797">
    <property type="entry name" value="NUDIX_hydrolase-like_dom_sf"/>
</dbReference>
<dbReference type="OrthoDB" id="9805905at2"/>
<keyword evidence="3" id="KW-0479">Metal-binding</keyword>
<dbReference type="GO" id="GO:0016818">
    <property type="term" value="F:hydrolase activity, acting on acid anhydrides, in phosphorus-containing anhydrides"/>
    <property type="evidence" value="ECO:0007669"/>
    <property type="project" value="InterPro"/>
</dbReference>
<keyword evidence="6" id="KW-0464">Manganese</keyword>